<dbReference type="Proteomes" id="UP001066276">
    <property type="component" value="Chromosome 8"/>
</dbReference>
<evidence type="ECO:0000313" key="2">
    <source>
        <dbReference type="EMBL" id="KAJ1118937.1"/>
    </source>
</evidence>
<accession>A0AAV7NVW2</accession>
<reference evidence="2" key="1">
    <citation type="journal article" date="2022" name="bioRxiv">
        <title>Sequencing and chromosome-scale assembly of the giantPleurodeles waltlgenome.</title>
        <authorList>
            <person name="Brown T."/>
            <person name="Elewa A."/>
            <person name="Iarovenko S."/>
            <person name="Subramanian E."/>
            <person name="Araus A.J."/>
            <person name="Petzold A."/>
            <person name="Susuki M."/>
            <person name="Suzuki K.-i.T."/>
            <person name="Hayashi T."/>
            <person name="Toyoda A."/>
            <person name="Oliveira C."/>
            <person name="Osipova E."/>
            <person name="Leigh N.D."/>
            <person name="Simon A."/>
            <person name="Yun M.H."/>
        </authorList>
    </citation>
    <scope>NUCLEOTIDE SEQUENCE</scope>
    <source>
        <strain evidence="2">20211129_DDA</strain>
        <tissue evidence="2">Liver</tissue>
    </source>
</reference>
<dbReference type="EMBL" id="JANPWB010000012">
    <property type="protein sequence ID" value="KAJ1118937.1"/>
    <property type="molecule type" value="Genomic_DNA"/>
</dbReference>
<protein>
    <submittedName>
        <fullName evidence="2">Uncharacterized protein</fullName>
    </submittedName>
</protein>
<dbReference type="AlphaFoldDB" id="A0AAV7NVW2"/>
<evidence type="ECO:0000313" key="3">
    <source>
        <dbReference type="Proteomes" id="UP001066276"/>
    </source>
</evidence>
<sequence>MRTCGKEDMGPETAERQEHNEAKSVADRLAVPEPSWRAEGGGVWTSRARHVPGGMWLEKVWSFWYRDMTKKSREGGEEEEWRDNTLRAAFVWVPMDETLSRSPTHRATAWFSLHN</sequence>
<organism evidence="2 3">
    <name type="scientific">Pleurodeles waltl</name>
    <name type="common">Iberian ribbed newt</name>
    <dbReference type="NCBI Taxonomy" id="8319"/>
    <lineage>
        <taxon>Eukaryota</taxon>
        <taxon>Metazoa</taxon>
        <taxon>Chordata</taxon>
        <taxon>Craniata</taxon>
        <taxon>Vertebrata</taxon>
        <taxon>Euteleostomi</taxon>
        <taxon>Amphibia</taxon>
        <taxon>Batrachia</taxon>
        <taxon>Caudata</taxon>
        <taxon>Salamandroidea</taxon>
        <taxon>Salamandridae</taxon>
        <taxon>Pleurodelinae</taxon>
        <taxon>Pleurodeles</taxon>
    </lineage>
</organism>
<evidence type="ECO:0000256" key="1">
    <source>
        <dbReference type="SAM" id="MobiDB-lite"/>
    </source>
</evidence>
<comment type="caution">
    <text evidence="2">The sequence shown here is derived from an EMBL/GenBank/DDBJ whole genome shotgun (WGS) entry which is preliminary data.</text>
</comment>
<feature type="compositionally biased region" description="Basic and acidic residues" evidence="1">
    <location>
        <begin position="1"/>
        <end position="26"/>
    </location>
</feature>
<proteinExistence type="predicted"/>
<name>A0AAV7NVW2_PLEWA</name>
<feature type="region of interest" description="Disordered" evidence="1">
    <location>
        <begin position="1"/>
        <end position="39"/>
    </location>
</feature>
<keyword evidence="3" id="KW-1185">Reference proteome</keyword>
<gene>
    <name evidence="2" type="ORF">NDU88_007124</name>
</gene>